<name>A0A4Z2F4N5_9TELE</name>
<dbReference type="Proteomes" id="UP000314294">
    <property type="component" value="Unassembled WGS sequence"/>
</dbReference>
<dbReference type="AlphaFoldDB" id="A0A4Z2F4N5"/>
<evidence type="ECO:0000313" key="2">
    <source>
        <dbReference type="EMBL" id="TNN35870.1"/>
    </source>
</evidence>
<proteinExistence type="predicted"/>
<feature type="compositionally biased region" description="Acidic residues" evidence="1">
    <location>
        <begin position="93"/>
        <end position="111"/>
    </location>
</feature>
<sequence length="125" mass="13774">MSIIDKSPSVVRMLIPHTVTERCVNVGASVHASVGQTGPEEPGRSQRSEVVSSCGPSGGRESAEETVSMELCLHRQEGFFSFSSFSHLSATDCPEEEEEEDEEEEEEEEEVTTVLYTEAFLPNYV</sequence>
<keyword evidence="3" id="KW-1185">Reference proteome</keyword>
<gene>
    <name evidence="2" type="ORF">EYF80_053963</name>
</gene>
<dbReference type="EMBL" id="SRLO01001695">
    <property type="protein sequence ID" value="TNN35870.1"/>
    <property type="molecule type" value="Genomic_DNA"/>
</dbReference>
<feature type="region of interest" description="Disordered" evidence="1">
    <location>
        <begin position="88"/>
        <end position="116"/>
    </location>
</feature>
<feature type="region of interest" description="Disordered" evidence="1">
    <location>
        <begin position="33"/>
        <end position="65"/>
    </location>
</feature>
<reference evidence="2 3" key="1">
    <citation type="submission" date="2019-03" db="EMBL/GenBank/DDBJ databases">
        <title>First draft genome of Liparis tanakae, snailfish: a comprehensive survey of snailfish specific genes.</title>
        <authorList>
            <person name="Kim W."/>
            <person name="Song I."/>
            <person name="Jeong J.-H."/>
            <person name="Kim D."/>
            <person name="Kim S."/>
            <person name="Ryu S."/>
            <person name="Song J.Y."/>
            <person name="Lee S.K."/>
        </authorList>
    </citation>
    <scope>NUCLEOTIDE SEQUENCE [LARGE SCALE GENOMIC DNA]</scope>
    <source>
        <tissue evidence="2">Muscle</tissue>
    </source>
</reference>
<protein>
    <submittedName>
        <fullName evidence="2">Uncharacterized protein</fullName>
    </submittedName>
</protein>
<evidence type="ECO:0000256" key="1">
    <source>
        <dbReference type="SAM" id="MobiDB-lite"/>
    </source>
</evidence>
<accession>A0A4Z2F4N5</accession>
<comment type="caution">
    <text evidence="2">The sequence shown here is derived from an EMBL/GenBank/DDBJ whole genome shotgun (WGS) entry which is preliminary data.</text>
</comment>
<evidence type="ECO:0000313" key="3">
    <source>
        <dbReference type="Proteomes" id="UP000314294"/>
    </source>
</evidence>
<organism evidence="2 3">
    <name type="scientific">Liparis tanakae</name>
    <name type="common">Tanaka's snailfish</name>
    <dbReference type="NCBI Taxonomy" id="230148"/>
    <lineage>
        <taxon>Eukaryota</taxon>
        <taxon>Metazoa</taxon>
        <taxon>Chordata</taxon>
        <taxon>Craniata</taxon>
        <taxon>Vertebrata</taxon>
        <taxon>Euteleostomi</taxon>
        <taxon>Actinopterygii</taxon>
        <taxon>Neopterygii</taxon>
        <taxon>Teleostei</taxon>
        <taxon>Neoteleostei</taxon>
        <taxon>Acanthomorphata</taxon>
        <taxon>Eupercaria</taxon>
        <taxon>Perciformes</taxon>
        <taxon>Cottioidei</taxon>
        <taxon>Cottales</taxon>
        <taxon>Liparidae</taxon>
        <taxon>Liparis</taxon>
    </lineage>
</organism>